<organism evidence="10 11">
    <name type="scientific">Candida maltosa (strain Xu316)</name>
    <name type="common">Yeast</name>
    <dbReference type="NCBI Taxonomy" id="1245528"/>
    <lineage>
        <taxon>Eukaryota</taxon>
        <taxon>Fungi</taxon>
        <taxon>Dikarya</taxon>
        <taxon>Ascomycota</taxon>
        <taxon>Saccharomycotina</taxon>
        <taxon>Pichiomycetes</taxon>
        <taxon>Debaryomycetaceae</taxon>
        <taxon>Candida/Lodderomyces clade</taxon>
        <taxon>Candida</taxon>
    </lineage>
</organism>
<keyword evidence="5" id="KW-0833">Ubl conjugation pathway</keyword>
<keyword evidence="4" id="KW-0498">Mitosis</keyword>
<evidence type="ECO:0000256" key="2">
    <source>
        <dbReference type="ARBA" id="ARBA00016066"/>
    </source>
</evidence>
<dbReference type="GO" id="GO:0045842">
    <property type="term" value="P:positive regulation of mitotic metaphase/anaphase transition"/>
    <property type="evidence" value="ECO:0007669"/>
    <property type="project" value="TreeGrafter"/>
</dbReference>
<accession>M3J7X8</accession>
<evidence type="ECO:0000313" key="10">
    <source>
        <dbReference type="EMBL" id="EMG48178.1"/>
    </source>
</evidence>
<keyword evidence="3" id="KW-0132">Cell division</keyword>
<dbReference type="GO" id="GO:0051301">
    <property type="term" value="P:cell division"/>
    <property type="evidence" value="ECO:0007669"/>
    <property type="project" value="UniProtKB-KW"/>
</dbReference>
<evidence type="ECO:0000256" key="1">
    <source>
        <dbReference type="ARBA" id="ARBA00007450"/>
    </source>
</evidence>
<name>M3J7X8_CANMX</name>
<dbReference type="STRING" id="1245528.M3J7X8"/>
<dbReference type="PANTHER" id="PTHR12830:SF9">
    <property type="entry name" value="ANAPHASE-PROMOTING COMPLEX SUBUNIT 5"/>
    <property type="match status" value="1"/>
</dbReference>
<dbReference type="HOGENOM" id="CLU_020870_0_0_1"/>
<comment type="caution">
    <text evidence="10">The sequence shown here is derived from an EMBL/GenBank/DDBJ whole genome shotgun (WGS) entry which is preliminary data.</text>
</comment>
<evidence type="ECO:0000256" key="8">
    <source>
        <dbReference type="ARBA" id="ARBA00045696"/>
    </source>
</evidence>
<dbReference type="EMBL" id="AOGT01001213">
    <property type="protein sequence ID" value="EMG48178.1"/>
    <property type="molecule type" value="Genomic_DNA"/>
</dbReference>
<dbReference type="PANTHER" id="PTHR12830">
    <property type="entry name" value="ANAPHASE-PROMOTING COMPLEX SUBUNIT 5"/>
    <property type="match status" value="1"/>
</dbReference>
<dbReference type="InterPro" id="IPR011990">
    <property type="entry name" value="TPR-like_helical_dom_sf"/>
</dbReference>
<dbReference type="GO" id="GO:0031145">
    <property type="term" value="P:anaphase-promoting complex-dependent catabolic process"/>
    <property type="evidence" value="ECO:0007669"/>
    <property type="project" value="TreeGrafter"/>
</dbReference>
<evidence type="ECO:0000313" key="11">
    <source>
        <dbReference type="Proteomes" id="UP000011777"/>
    </source>
</evidence>
<sequence>MVKDEIRLLLSEDLSPYKLSLLVLIQIYLNNKLPITQLILLTQLIENKLPTTPDSLSKSIIPSLDSLCQVINDEATEKLLLDCVWDITSIEYIEQNLINKLLECVKAGTVLSNDQQQLPKSGYKLVSSKSLFGSFILKICTAFASLKFDESCLLFQAFTEFRESTRSKMGGRIQETVNDDKDFELFSKLNSTLETMGISNKGTKLIPAPKYDLQQLLDNQIAILENYGTPTPQYLKDIMKLMVSPDSNIGRIQNIHFNNLPSYHYLKYLECLQSSNYNGAVDALHQYFDYMVSNNSKYFYHFALISRASLHQYFGEDEKAMDAIEEAISVARENKDNSSLTYILSWLFNFMNNKPELWNCQSFFNNNNQTQVLDFLKKKSKQLSPSLYSISFNFETLQLMKNGRSDYINSLTKSMFVAINDTKPTFIKSAELAAAVWARIGEPNLSEIYNEIAFELTDKTTDRINISIKSAFLKFLHGDVENAYQALEDLKKGVNDHSLYNSIHVRSLLMLVKIYLKKGKFIMSRNIVNVLLNDDIRDIELKNELRLLQVEVEMCLENYTQALNYLSNIQSNDVYFQLRLAILKCQIFINSGNHYRVFTLLIQQISLAKRCGFQYLAMEAIVLLWEVLNKTESFEDARKLSTEIMPQVFSLDNQELIAKAYFRMARSWSDDKVSLNYTEIAISKFEKCSNLILMKSVLKFQQHLARRHQEESVLENSIKLLHQVNRQIELEINQSYN</sequence>
<reference evidence="10 11" key="1">
    <citation type="submission" date="2013-02" db="EMBL/GenBank/DDBJ databases">
        <title>Genome sequence of Candida maltosa Xu316, a potential industrial strain for xylitol and ethanol production.</title>
        <authorList>
            <person name="Yu J."/>
            <person name="Wang Q."/>
            <person name="Geng X."/>
            <person name="Bao W."/>
            <person name="He P."/>
            <person name="Cai J."/>
        </authorList>
    </citation>
    <scope>NUCLEOTIDE SEQUENCE [LARGE SCALE GENOMIC DNA]</scope>
    <source>
        <strain evidence="11">Xu316</strain>
    </source>
</reference>
<dbReference type="Proteomes" id="UP000011777">
    <property type="component" value="Unassembled WGS sequence"/>
</dbReference>
<evidence type="ECO:0000256" key="5">
    <source>
        <dbReference type="ARBA" id="ARBA00022786"/>
    </source>
</evidence>
<dbReference type="AlphaFoldDB" id="M3J7X8"/>
<dbReference type="SUPFAM" id="SSF48452">
    <property type="entry name" value="TPR-like"/>
    <property type="match status" value="1"/>
</dbReference>
<dbReference type="Pfam" id="PF12862">
    <property type="entry name" value="ANAPC5"/>
    <property type="match status" value="1"/>
</dbReference>
<evidence type="ECO:0000259" key="9">
    <source>
        <dbReference type="Pfam" id="PF12862"/>
    </source>
</evidence>
<dbReference type="InterPro" id="IPR026000">
    <property type="entry name" value="Apc5_dom"/>
</dbReference>
<keyword evidence="11" id="KW-1185">Reference proteome</keyword>
<feature type="domain" description="Anaphase-promoting complex subunit 5" evidence="9">
    <location>
        <begin position="264"/>
        <end position="353"/>
    </location>
</feature>
<proteinExistence type="inferred from homology"/>
<dbReference type="eggNOG" id="KOG4322">
    <property type="taxonomic scope" value="Eukaryota"/>
</dbReference>
<dbReference type="GO" id="GO:0070979">
    <property type="term" value="P:protein K11-linked ubiquitination"/>
    <property type="evidence" value="ECO:0007669"/>
    <property type="project" value="TreeGrafter"/>
</dbReference>
<keyword evidence="6" id="KW-0131">Cell cycle</keyword>
<dbReference type="GO" id="GO:0005680">
    <property type="term" value="C:anaphase-promoting complex"/>
    <property type="evidence" value="ECO:0007669"/>
    <property type="project" value="InterPro"/>
</dbReference>
<protein>
    <recommendedName>
        <fullName evidence="2">Anaphase-promoting complex subunit 5</fullName>
    </recommendedName>
    <alternativeName>
        <fullName evidence="7">Cyclosome subunit 5</fullName>
    </alternativeName>
</protein>
<dbReference type="OMA" id="DANMGMA"/>
<evidence type="ECO:0000256" key="7">
    <source>
        <dbReference type="ARBA" id="ARBA00031069"/>
    </source>
</evidence>
<gene>
    <name evidence="10" type="ORF">G210_1307</name>
</gene>
<evidence type="ECO:0000256" key="6">
    <source>
        <dbReference type="ARBA" id="ARBA00023306"/>
    </source>
</evidence>
<dbReference type="UniPathway" id="UPA00143"/>
<evidence type="ECO:0000256" key="3">
    <source>
        <dbReference type="ARBA" id="ARBA00022618"/>
    </source>
</evidence>
<evidence type="ECO:0000256" key="4">
    <source>
        <dbReference type="ARBA" id="ARBA00022776"/>
    </source>
</evidence>
<dbReference type="InterPro" id="IPR037679">
    <property type="entry name" value="Apc5"/>
</dbReference>
<dbReference type="OrthoDB" id="2504561at2759"/>
<comment type="function">
    <text evidence="8">Component of the anaphase promoting complex/cyclosome (APC/C), a cell cycle-regulated E3 ubiquitin ligase that controls progression through mitosis and the G1 phase of the cell cycle. The APC/C complex acts by mediating ubiquitination and subsequent degradation of target proteins: it mainly mediates the formation of 'Lys-11'-linked polyubiquitin chains and, to a lower extent, the formation of 'Lys-48'- and 'Lys-63'-linked polyubiquitin chains. The APC/C complex catalyzes assembly of branched 'Lys-11'-/'Lys-48'-linked branched ubiquitin chains on target proteins.</text>
</comment>
<comment type="similarity">
    <text evidence="1">Belongs to the APC5 family.</text>
</comment>